<organism evidence="12 13">
    <name type="scientific">Tegillarca granosa</name>
    <name type="common">Malaysian cockle</name>
    <name type="synonym">Anadara granosa</name>
    <dbReference type="NCBI Taxonomy" id="220873"/>
    <lineage>
        <taxon>Eukaryota</taxon>
        <taxon>Metazoa</taxon>
        <taxon>Spiralia</taxon>
        <taxon>Lophotrochozoa</taxon>
        <taxon>Mollusca</taxon>
        <taxon>Bivalvia</taxon>
        <taxon>Autobranchia</taxon>
        <taxon>Pteriomorphia</taxon>
        <taxon>Arcoida</taxon>
        <taxon>Arcoidea</taxon>
        <taxon>Arcidae</taxon>
        <taxon>Tegillarca</taxon>
    </lineage>
</organism>
<keyword evidence="13" id="KW-1185">Reference proteome</keyword>
<dbReference type="SUPFAM" id="SSF56399">
    <property type="entry name" value="ADP-ribosylation"/>
    <property type="match status" value="1"/>
</dbReference>
<dbReference type="InterPro" id="IPR002589">
    <property type="entry name" value="Macro_dom"/>
</dbReference>
<dbReference type="SUPFAM" id="SSF117839">
    <property type="entry name" value="WWE domain"/>
    <property type="match status" value="1"/>
</dbReference>
<dbReference type="PANTHER" id="PTHR14453:SF102">
    <property type="entry name" value="PROTEIN MONO-ADP-RIBOSYLTRANSFERASE PARP14-LIKE"/>
    <property type="match status" value="1"/>
</dbReference>
<feature type="compositionally biased region" description="Acidic residues" evidence="7">
    <location>
        <begin position="910"/>
        <end position="925"/>
    </location>
</feature>
<dbReference type="InterPro" id="IPR037197">
    <property type="entry name" value="WWE_dom_sf"/>
</dbReference>
<evidence type="ECO:0000256" key="4">
    <source>
        <dbReference type="ARBA" id="ARBA00023027"/>
    </source>
</evidence>
<reference evidence="12 13" key="1">
    <citation type="submission" date="2022-12" db="EMBL/GenBank/DDBJ databases">
        <title>Chromosome-level genome of Tegillarca granosa.</title>
        <authorList>
            <person name="Kim J."/>
        </authorList>
    </citation>
    <scope>NUCLEOTIDE SEQUENCE [LARGE SCALE GENOMIC DNA]</scope>
    <source>
        <strain evidence="12">Teg-2019</strain>
        <tissue evidence="12">Adductor muscle</tissue>
    </source>
</reference>
<dbReference type="InterPro" id="IPR043472">
    <property type="entry name" value="Macro_dom-like"/>
</dbReference>
<feature type="region of interest" description="Disordered" evidence="7">
    <location>
        <begin position="1"/>
        <end position="25"/>
    </location>
</feature>
<evidence type="ECO:0000256" key="2">
    <source>
        <dbReference type="ARBA" id="ARBA00022676"/>
    </source>
</evidence>
<dbReference type="CDD" id="cd02907">
    <property type="entry name" value="Macro_Af1521_BAL-like"/>
    <property type="match status" value="1"/>
</dbReference>
<dbReference type="PROSITE" id="PS51154">
    <property type="entry name" value="MACRO"/>
    <property type="match status" value="2"/>
</dbReference>
<feature type="compositionally biased region" description="Acidic residues" evidence="7">
    <location>
        <begin position="1"/>
        <end position="24"/>
    </location>
</feature>
<evidence type="ECO:0000256" key="5">
    <source>
        <dbReference type="ARBA" id="ARBA00023242"/>
    </source>
</evidence>
<feature type="region of interest" description="Disordered" evidence="7">
    <location>
        <begin position="910"/>
        <end position="929"/>
    </location>
</feature>
<dbReference type="InterPro" id="IPR000504">
    <property type="entry name" value="RRM_dom"/>
</dbReference>
<feature type="domain" description="Macro" evidence="11">
    <location>
        <begin position="930"/>
        <end position="1118"/>
    </location>
</feature>
<dbReference type="SMART" id="SM00506">
    <property type="entry name" value="A1pp"/>
    <property type="match status" value="2"/>
</dbReference>
<feature type="domain" description="PARP catalytic" evidence="10">
    <location>
        <begin position="1749"/>
        <end position="1910"/>
    </location>
</feature>
<dbReference type="Gene3D" id="3.40.220.10">
    <property type="entry name" value="Leucine Aminopeptidase, subunit E, domain 1"/>
    <property type="match status" value="3"/>
</dbReference>
<evidence type="ECO:0000256" key="1">
    <source>
        <dbReference type="ARBA" id="ARBA00004123"/>
    </source>
</evidence>
<accession>A0ABQ9F974</accession>
<evidence type="ECO:0000256" key="7">
    <source>
        <dbReference type="SAM" id="MobiDB-lite"/>
    </source>
</evidence>
<gene>
    <name evidence="12" type="ORF">KUTeg_008441</name>
</gene>
<evidence type="ECO:0000256" key="3">
    <source>
        <dbReference type="ARBA" id="ARBA00022679"/>
    </source>
</evidence>
<dbReference type="Pfam" id="PF23084">
    <property type="entry name" value="KH_PARP14_1"/>
    <property type="match status" value="1"/>
</dbReference>
<dbReference type="InterPro" id="IPR035979">
    <property type="entry name" value="RBD_domain_sf"/>
</dbReference>
<dbReference type="InterPro" id="IPR004170">
    <property type="entry name" value="WWE_dom"/>
</dbReference>
<feature type="domain" description="WWE" evidence="9">
    <location>
        <begin position="1688"/>
        <end position="1767"/>
    </location>
</feature>
<feature type="domain" description="RRM" evidence="8">
    <location>
        <begin position="104"/>
        <end position="187"/>
    </location>
</feature>
<name>A0ABQ9F974_TEGGR</name>
<dbReference type="PROSITE" id="PS50102">
    <property type="entry name" value="RRM"/>
    <property type="match status" value="2"/>
</dbReference>
<dbReference type="SUPFAM" id="SSF54928">
    <property type="entry name" value="RNA-binding domain, RBD"/>
    <property type="match status" value="2"/>
</dbReference>
<evidence type="ECO:0008006" key="14">
    <source>
        <dbReference type="Google" id="ProtNLM"/>
    </source>
</evidence>
<evidence type="ECO:0000313" key="13">
    <source>
        <dbReference type="Proteomes" id="UP001217089"/>
    </source>
</evidence>
<keyword evidence="5" id="KW-0539">Nucleus</keyword>
<dbReference type="InterPro" id="IPR012677">
    <property type="entry name" value="Nucleotide-bd_a/b_plait_sf"/>
</dbReference>
<dbReference type="Gene3D" id="3.30.720.50">
    <property type="match status" value="1"/>
</dbReference>
<sequence>MTTWDDPDGFPEPYDGEDEFDDVEPCTSPKALCRVKFPYNALNDGDLVISAKSEGGWTLVYQKNPASDSQQTGEWVPSTYLTEVRPKERRPKTKIDNMGIVNTNIIKVSNLPEGTTKQEITKYFENKRKHFVGKIIGIDLNESGTTATITFKDNKSVERVMRKLPLKFGANDTQIHVELIPIDDSSSSDSEDSDEINLINCTIEVRNLPETATEGSLQIHFMSSKRSGGGEVESCIINKQEGYAKVTFENEDDMNRVLQRKQVFEGQELSLKLFEPAPPAECYKNKFFVSGLETNFDPKMLKLLFKVNAGLRATVTDILEGEEDGTALVTCDSDVDIPRLQTAFESDKEHCYKIQQVPITCTIEVRNASQRITEDTLKFYFMIEKESGGGDIENIHEHEGVFYIRFQDPLCVERTCDTKRRHKLGGEFLQVTAFYECLHGHGDFVMPKSIEIPDVDPSKIEFLKRTEQQMMKDLNENHMKIVWPEEEENDTVRIDCLIKSTQRGYKKLAKQWEKNSRKVFQMYLDQVTIETNDNVSPEVWDAVLSDIQSLNGAASDTYIIVTDETDRHINIVGHKDTVSDVSKQIRKIIREKELEHEKKEDDISETMNIESFKIELFEKLGHVEELKESFPNLKINVLQKQIDFEGPFSKINAAKLFVHQKLSNIKPAEVGRYSQSFMNFVQRDSVREYLAEKLMSQNIIAVLDFDSKKRLMVYSTTDSKAVDAAHLIKEALIETDSRQVPENSDCLLSSEELKSKIIELNQQFPGLLETSPDFQDCSIQIFCVQDNVGSVLEVINEYLTNNILLEQARKKPRGILRYLNDYRINDIRKLQEELKNHFVDIEIDETAIYIRGTATGLATSKLMMERMIRKIFKKKQVFKNSAIISQIGTTQGYEKIVSVEEATGCIIEIATEDDDEEEQDEEEETSPSPKIWAHCKTPSDKNIYCTHGDITRSENVDVIVNAADSHLKMEGGLAKVIKEKGGREVVEDCKKHIASKGRLCEGDVYCGPPGNLRDQCKSIFHAVGPIYRDGKQREEDYLREVMFQILEQAASKRYRSIVVPAISTGIYNYPLTEAVKVLVETVAEYFDDNSNSTVSDVYFCDIDFDVVTRFGHQLNETFGAGTVIFNKQQNKLGGWLDFSKGREPKAERPVVSAVFNGTVTVQIVRGNIALQKVDVIVNITSKDLDLEFDPAKLGLLDKGGKDLQRQCQAQYPDGIEEIAITRGGNLLCKNIFHCFIHQDKSPTVAINDFVETCVTVAHDERFESIAIPSISTGKLQFSAEETAKGMVAFFHKFAQEHSTSTLKDIRVVIPETSIDQIQVYEESLKEYEASLSRKSDSRRHRTFLGDQQDSDFQRKPLITRPKPIPRSTRNCFTIQNMNLEVNKGELPSAKADALVYLHIRKSSIEGADSSSFKEKAGDDVSREILAKLSDSSDKKSFPVIKAGDKIPAKFIIVVNAFTSGRDMKAILLKTMQSAEERGCESIALSGYWKSDQRKDMQDAINKLYDAIVEFQLTESSFLKSIQLVIQHQQSFTSLIPIVKDTVDTRKGKKSGLISKVTSFFGSNGQQRSNMNRSAATAASGGLDFPTQTQPQTVTTVFYGDSKQKIDGAIEELIERFQSDLKVELFEEDIIKEFSNYQINQIQGLDTPYSVEIKIEKRIGRIRVTGMPENVANATDNINRMLRSFANSTYKEREAKQLQQVVQWCYEEDDDEQEYDMWVNRELENSYLCKERQKKLRFDKGEEYVFDFEEMVEYPVNDPKKIVRIIRRDARKANGSGNEECDSLGDWLNIQRIQNKMMYRQYVAKKDQMRKDNKNCRKNERQLWHGTSEEALSTQDTYSPPSITTGYKYVYLCNVLTGEFKKGATGMRVPPAKSDTEDCLYDSVVDNEEQPSIFVIFNDTQAYPAYLVTFS</sequence>
<comment type="subcellular location">
    <subcellularLocation>
        <location evidence="1">Nucleus</location>
    </subcellularLocation>
</comment>
<dbReference type="Pfam" id="PF01661">
    <property type="entry name" value="Macro"/>
    <property type="match status" value="2"/>
</dbReference>
<dbReference type="InterPro" id="IPR052056">
    <property type="entry name" value="Mono-ARTD/PARP"/>
</dbReference>
<evidence type="ECO:0000313" key="12">
    <source>
        <dbReference type="EMBL" id="KAJ8313880.1"/>
    </source>
</evidence>
<feature type="domain" description="RRM" evidence="8">
    <location>
        <begin position="201"/>
        <end position="276"/>
    </location>
</feature>
<dbReference type="Gene3D" id="3.30.70.330">
    <property type="match status" value="3"/>
</dbReference>
<evidence type="ECO:0000259" key="8">
    <source>
        <dbReference type="PROSITE" id="PS50102"/>
    </source>
</evidence>
<dbReference type="Proteomes" id="UP001217089">
    <property type="component" value="Unassembled WGS sequence"/>
</dbReference>
<evidence type="ECO:0000259" key="10">
    <source>
        <dbReference type="PROSITE" id="PS51059"/>
    </source>
</evidence>
<protein>
    <recommendedName>
        <fullName evidence="14">Poly [ADP-ribose] polymerase</fullName>
    </recommendedName>
</protein>
<dbReference type="PROSITE" id="PS50918">
    <property type="entry name" value="WWE"/>
    <property type="match status" value="1"/>
</dbReference>
<keyword evidence="2" id="KW-0328">Glycosyltransferase</keyword>
<feature type="domain" description="Macro" evidence="11">
    <location>
        <begin position="1148"/>
        <end position="1328"/>
    </location>
</feature>
<keyword evidence="4" id="KW-0520">NAD</keyword>
<dbReference type="PANTHER" id="PTHR14453">
    <property type="entry name" value="PARP/ZINC FINGER CCCH TYPE DOMAIN CONTAINING PROTEIN"/>
    <property type="match status" value="1"/>
</dbReference>
<dbReference type="EMBL" id="JARBDR010000342">
    <property type="protein sequence ID" value="KAJ8313880.1"/>
    <property type="molecule type" value="Genomic_DNA"/>
</dbReference>
<dbReference type="InterPro" id="IPR012317">
    <property type="entry name" value="Poly(ADP-ribose)pol_cat_dom"/>
</dbReference>
<dbReference type="SUPFAM" id="SSF52949">
    <property type="entry name" value="Macro domain-like"/>
    <property type="match status" value="3"/>
</dbReference>
<dbReference type="PROSITE" id="PS51059">
    <property type="entry name" value="PARP_CATALYTIC"/>
    <property type="match status" value="1"/>
</dbReference>
<dbReference type="Gene3D" id="3.90.228.10">
    <property type="match status" value="2"/>
</dbReference>
<feature type="compositionally biased region" description="Polar residues" evidence="7">
    <location>
        <begin position="1563"/>
        <end position="1576"/>
    </location>
</feature>
<proteinExistence type="predicted"/>
<dbReference type="Pfam" id="PF02825">
    <property type="entry name" value="WWE"/>
    <property type="match status" value="1"/>
</dbReference>
<dbReference type="Pfam" id="PF23085">
    <property type="entry name" value="RRM_PARP14_3"/>
    <property type="match status" value="3"/>
</dbReference>
<keyword evidence="6" id="KW-0694">RNA-binding</keyword>
<keyword evidence="3" id="KW-0808">Transferase</keyword>
<dbReference type="SMART" id="SM00360">
    <property type="entry name" value="RRM"/>
    <property type="match status" value="3"/>
</dbReference>
<evidence type="ECO:0000259" key="9">
    <source>
        <dbReference type="PROSITE" id="PS50918"/>
    </source>
</evidence>
<evidence type="ECO:0000259" key="11">
    <source>
        <dbReference type="PROSITE" id="PS51154"/>
    </source>
</evidence>
<evidence type="ECO:0000256" key="6">
    <source>
        <dbReference type="PROSITE-ProRule" id="PRU00176"/>
    </source>
</evidence>
<comment type="caution">
    <text evidence="12">The sequence shown here is derived from an EMBL/GenBank/DDBJ whole genome shotgun (WGS) entry which is preliminary data.</text>
</comment>
<feature type="region of interest" description="Disordered" evidence="7">
    <location>
        <begin position="1563"/>
        <end position="1585"/>
    </location>
</feature>
<dbReference type="InterPro" id="IPR057044">
    <property type="entry name" value="PARP14_KH_1"/>
</dbReference>